<dbReference type="InterPro" id="IPR003789">
    <property type="entry name" value="Asn/Gln_tRNA_amidoTrase-B-like"/>
</dbReference>
<evidence type="ECO:0000313" key="3">
    <source>
        <dbReference type="Proteomes" id="UP001165269"/>
    </source>
</evidence>
<comment type="caution">
    <text evidence="2">The sequence shown here is derived from an EMBL/GenBank/DDBJ whole genome shotgun (WGS) entry which is preliminary data.</text>
</comment>
<sequence>MTTTLKQKLQEDLNTAIRGRDELRSSTLRLTLAAITKEEVAGKQKRELSDDEVLKVITKEAKKRREAADAFAQGGRAESAEREKAEGEVLAEYLPKQLGDEELERIVAQAVEEAKAAGAEGPRAMGAVMKIVNPKVAGLAEGGRVAAAVKKHLAG</sequence>
<dbReference type="SUPFAM" id="SSF89095">
    <property type="entry name" value="GatB/YqeY motif"/>
    <property type="match status" value="1"/>
</dbReference>
<evidence type="ECO:0000256" key="1">
    <source>
        <dbReference type="SAM" id="MobiDB-lite"/>
    </source>
</evidence>
<gene>
    <name evidence="2" type="ORF">MQP27_47125</name>
</gene>
<feature type="region of interest" description="Disordered" evidence="1">
    <location>
        <begin position="63"/>
        <end position="86"/>
    </location>
</feature>
<dbReference type="PANTHER" id="PTHR28055">
    <property type="entry name" value="ALTERED INHERITANCE OF MITOCHONDRIA PROTEIN 41, MITOCHONDRIAL"/>
    <property type="match status" value="1"/>
</dbReference>
<organism evidence="2 3">
    <name type="scientific">Streptomyces cylindrosporus</name>
    <dbReference type="NCBI Taxonomy" id="2927583"/>
    <lineage>
        <taxon>Bacteria</taxon>
        <taxon>Bacillati</taxon>
        <taxon>Actinomycetota</taxon>
        <taxon>Actinomycetes</taxon>
        <taxon>Kitasatosporales</taxon>
        <taxon>Streptomycetaceae</taxon>
        <taxon>Streptomyces</taxon>
    </lineage>
</organism>
<dbReference type="Gene3D" id="1.10.1510.10">
    <property type="entry name" value="Uncharacterised protein YqeY/AIM41 PF09424, N-terminal domain"/>
    <property type="match status" value="1"/>
</dbReference>
<dbReference type="Pfam" id="PF09424">
    <property type="entry name" value="YqeY"/>
    <property type="match status" value="1"/>
</dbReference>
<evidence type="ECO:0000313" key="2">
    <source>
        <dbReference type="EMBL" id="MCI3278662.1"/>
    </source>
</evidence>
<name>A0ABS9YN29_9ACTN</name>
<protein>
    <submittedName>
        <fullName evidence="2">GatB/YqeY domain-containing protein</fullName>
    </submittedName>
</protein>
<dbReference type="Gene3D" id="1.10.10.410">
    <property type="match status" value="1"/>
</dbReference>
<dbReference type="InterPro" id="IPR042184">
    <property type="entry name" value="YqeY/Aim41_N"/>
</dbReference>
<dbReference type="PANTHER" id="PTHR28055:SF1">
    <property type="entry name" value="ALTERED INHERITANCE OF MITOCHONDRIA PROTEIN 41, MITOCHONDRIAL"/>
    <property type="match status" value="1"/>
</dbReference>
<proteinExistence type="predicted"/>
<accession>A0ABS9YN29</accession>
<dbReference type="InterPro" id="IPR023168">
    <property type="entry name" value="GatB_Yqey_C_2"/>
</dbReference>
<dbReference type="InterPro" id="IPR019004">
    <property type="entry name" value="YqeY/Aim41"/>
</dbReference>
<dbReference type="RefSeq" id="WP_242777513.1">
    <property type="nucleotide sequence ID" value="NZ_JALDAY010000020.1"/>
</dbReference>
<dbReference type="Proteomes" id="UP001165269">
    <property type="component" value="Unassembled WGS sequence"/>
</dbReference>
<reference evidence="2" key="1">
    <citation type="submission" date="2022-03" db="EMBL/GenBank/DDBJ databases">
        <title>Streptomyces 7R015 and 7R016 isolated from Barleria lupulina in Thailand.</title>
        <authorList>
            <person name="Kanchanasin P."/>
            <person name="Phongsopitanun W."/>
            <person name="Tanasupawat S."/>
        </authorList>
    </citation>
    <scope>NUCLEOTIDE SEQUENCE</scope>
    <source>
        <strain evidence="2">7R015</strain>
    </source>
</reference>
<dbReference type="EMBL" id="JALDAY010000020">
    <property type="protein sequence ID" value="MCI3278662.1"/>
    <property type="molecule type" value="Genomic_DNA"/>
</dbReference>
<keyword evidence="3" id="KW-1185">Reference proteome</keyword>